<dbReference type="Proteomes" id="UP000035642">
    <property type="component" value="Unassembled WGS sequence"/>
</dbReference>
<keyword evidence="2" id="KW-1185">Reference proteome</keyword>
<evidence type="ECO:0000259" key="1">
    <source>
        <dbReference type="Pfam" id="PF01030"/>
    </source>
</evidence>
<dbReference type="AlphaFoldDB" id="A0A0K0DP50"/>
<proteinExistence type="predicted"/>
<dbReference type="STRING" id="6313.A0A0K0DP50"/>
<dbReference type="Gene3D" id="3.80.20.20">
    <property type="entry name" value="Receptor L-domain"/>
    <property type="match status" value="1"/>
</dbReference>
<accession>A0A0K0DP50</accession>
<dbReference type="Pfam" id="PF01030">
    <property type="entry name" value="Recep_L_domain"/>
    <property type="match status" value="1"/>
</dbReference>
<dbReference type="WBParaSite" id="ACAC_0001353901-mRNA-1">
    <property type="protein sequence ID" value="ACAC_0001353901-mRNA-1"/>
    <property type="gene ID" value="ACAC_0001353901"/>
</dbReference>
<dbReference type="InterPro" id="IPR036941">
    <property type="entry name" value="Rcpt_L-dom_sf"/>
</dbReference>
<reference evidence="3" key="2">
    <citation type="submission" date="2017-02" db="UniProtKB">
        <authorList>
            <consortium name="WormBaseParasite"/>
        </authorList>
    </citation>
    <scope>IDENTIFICATION</scope>
</reference>
<protein>
    <submittedName>
        <fullName evidence="3">Recep_L_domain domain-containing protein</fullName>
    </submittedName>
</protein>
<evidence type="ECO:0000313" key="2">
    <source>
        <dbReference type="Proteomes" id="UP000035642"/>
    </source>
</evidence>
<feature type="domain" description="Receptor L-domain" evidence="1">
    <location>
        <begin position="3"/>
        <end position="82"/>
    </location>
</feature>
<sequence length="133" mass="15326">MQLKHCSVIEGYLEIEMRVGMSTVAASQLTDVFGKITTIDGYALSIFENSNLQKLFTPENRLTIDNGSVQFQNNRMLCYFRIRELMIRLGREHEMAEEDQNLSYYSNGDKAICKSIFKISWTLLRDNIGTMPN</sequence>
<organism evidence="2 3">
    <name type="scientific">Angiostrongylus cantonensis</name>
    <name type="common">Rat lungworm</name>
    <dbReference type="NCBI Taxonomy" id="6313"/>
    <lineage>
        <taxon>Eukaryota</taxon>
        <taxon>Metazoa</taxon>
        <taxon>Ecdysozoa</taxon>
        <taxon>Nematoda</taxon>
        <taxon>Chromadorea</taxon>
        <taxon>Rhabditida</taxon>
        <taxon>Rhabditina</taxon>
        <taxon>Rhabditomorpha</taxon>
        <taxon>Strongyloidea</taxon>
        <taxon>Metastrongylidae</taxon>
        <taxon>Angiostrongylus</taxon>
    </lineage>
</organism>
<evidence type="ECO:0000313" key="3">
    <source>
        <dbReference type="WBParaSite" id="ACAC_0001353901-mRNA-1"/>
    </source>
</evidence>
<dbReference type="InterPro" id="IPR000494">
    <property type="entry name" value="Rcpt_L-dom"/>
</dbReference>
<name>A0A0K0DP50_ANGCA</name>
<dbReference type="SUPFAM" id="SSF52058">
    <property type="entry name" value="L domain-like"/>
    <property type="match status" value="1"/>
</dbReference>
<reference evidence="2" key="1">
    <citation type="submission" date="2012-09" db="EMBL/GenBank/DDBJ databases">
        <authorList>
            <person name="Martin A.A."/>
        </authorList>
    </citation>
    <scope>NUCLEOTIDE SEQUENCE</scope>
</reference>